<proteinExistence type="predicted"/>
<reference evidence="3 4" key="1">
    <citation type="journal article" date="2016" name="Nat. Commun.">
        <title>Thousands of microbial genomes shed light on interconnected biogeochemical processes in an aquifer system.</title>
        <authorList>
            <person name="Anantharaman K."/>
            <person name="Brown C.T."/>
            <person name="Hug L.A."/>
            <person name="Sharon I."/>
            <person name="Castelle C.J."/>
            <person name="Probst A.J."/>
            <person name="Thomas B.C."/>
            <person name="Singh A."/>
            <person name="Wilkins M.J."/>
            <person name="Karaoz U."/>
            <person name="Brodie E.L."/>
            <person name="Williams K.H."/>
            <person name="Hubbard S.S."/>
            <person name="Banfield J.F."/>
        </authorList>
    </citation>
    <scope>NUCLEOTIDE SEQUENCE [LARGE SCALE GENOMIC DNA]</scope>
</reference>
<accession>A0A1G2KRG6</accession>
<protein>
    <recommendedName>
        <fullName evidence="2">VTT domain-containing protein</fullName>
    </recommendedName>
</protein>
<keyword evidence="1" id="KW-0812">Transmembrane</keyword>
<dbReference type="Proteomes" id="UP000177811">
    <property type="component" value="Unassembled WGS sequence"/>
</dbReference>
<feature type="transmembrane region" description="Helical" evidence="1">
    <location>
        <begin position="123"/>
        <end position="142"/>
    </location>
</feature>
<dbReference type="Pfam" id="PF09335">
    <property type="entry name" value="VTT_dom"/>
    <property type="match status" value="1"/>
</dbReference>
<evidence type="ECO:0000313" key="4">
    <source>
        <dbReference type="Proteomes" id="UP000177811"/>
    </source>
</evidence>
<dbReference type="AlphaFoldDB" id="A0A1G2KRG6"/>
<evidence type="ECO:0000256" key="1">
    <source>
        <dbReference type="SAM" id="Phobius"/>
    </source>
</evidence>
<keyword evidence="1" id="KW-1133">Transmembrane helix</keyword>
<organism evidence="3 4">
    <name type="scientific">Candidatus Sungbacteria bacterium RIFCSPHIGHO2_02_FULL_51_29</name>
    <dbReference type="NCBI Taxonomy" id="1802273"/>
    <lineage>
        <taxon>Bacteria</taxon>
        <taxon>Candidatus Sungiibacteriota</taxon>
    </lineage>
</organism>
<gene>
    <name evidence="3" type="ORF">A3C16_04615</name>
</gene>
<feature type="transmembrane region" description="Helical" evidence="1">
    <location>
        <begin position="47"/>
        <end position="71"/>
    </location>
</feature>
<feature type="transmembrane region" description="Helical" evidence="1">
    <location>
        <begin position="7"/>
        <end position="27"/>
    </location>
</feature>
<dbReference type="EMBL" id="MHQL01000069">
    <property type="protein sequence ID" value="OHA01172.1"/>
    <property type="molecule type" value="Genomic_DNA"/>
</dbReference>
<feature type="domain" description="VTT" evidence="2">
    <location>
        <begin position="68"/>
        <end position="177"/>
    </location>
</feature>
<dbReference type="InterPro" id="IPR032816">
    <property type="entry name" value="VTT_dom"/>
</dbReference>
<comment type="caution">
    <text evidence="3">The sequence shown here is derived from an EMBL/GenBank/DDBJ whole genome shotgun (WGS) entry which is preliminary data.</text>
</comment>
<keyword evidence="1" id="KW-0472">Membrane</keyword>
<sequence length="230" mass="25412">MIEKRSLVSSVVLLLLIVGMFSSSYFLHGVFENSVTHAEFYADRNPIVAGGIFVGLAAMSVVFGPFTSVFLIPAAVAIWGAVATFFLLLLGWVIGGIIAYGLGRFLGYPLVSRIVSKEKTDEMAHVVSSRATFALALVFRLIMPAETGYIFGLIRYNFLRYCIVMFIAELPFAFFGVWVSDAFVDQHFILFFSALIGGFSLFIILAWGLRRRYLKKKKGGMDVSLAEEAA</sequence>
<feature type="transmembrane region" description="Helical" evidence="1">
    <location>
        <begin position="186"/>
        <end position="209"/>
    </location>
</feature>
<evidence type="ECO:0000259" key="2">
    <source>
        <dbReference type="Pfam" id="PF09335"/>
    </source>
</evidence>
<feature type="transmembrane region" description="Helical" evidence="1">
    <location>
        <begin position="158"/>
        <end position="180"/>
    </location>
</feature>
<feature type="transmembrane region" description="Helical" evidence="1">
    <location>
        <begin position="78"/>
        <end position="103"/>
    </location>
</feature>
<name>A0A1G2KRG6_9BACT</name>
<evidence type="ECO:0000313" key="3">
    <source>
        <dbReference type="EMBL" id="OHA01172.1"/>
    </source>
</evidence>